<dbReference type="AlphaFoldDB" id="A0A6P1TM27"/>
<evidence type="ECO:0000313" key="2">
    <source>
        <dbReference type="EMBL" id="QHQ60906.1"/>
    </source>
</evidence>
<reference evidence="2 3" key="1">
    <citation type="submission" date="2020-01" db="EMBL/GenBank/DDBJ databases">
        <title>Genome analysis of Anaerocolumna sp. CBA3638.</title>
        <authorList>
            <person name="Kim J."/>
            <person name="Roh S.W."/>
        </authorList>
    </citation>
    <scope>NUCLEOTIDE SEQUENCE [LARGE SCALE GENOMIC DNA]</scope>
    <source>
        <strain evidence="2 3">CBA3638</strain>
    </source>
</reference>
<feature type="compositionally biased region" description="Basic and acidic residues" evidence="1">
    <location>
        <begin position="42"/>
        <end position="56"/>
    </location>
</feature>
<feature type="region of interest" description="Disordered" evidence="1">
    <location>
        <begin position="26"/>
        <end position="56"/>
    </location>
</feature>
<proteinExistence type="predicted"/>
<name>A0A6P1TM27_9FIRM</name>
<sequence length="344" mass="38838">MRRKITVFFLLLTLVITYLPGCSKENRKEAGQPVTGAQSGQIEKENKPDKSKEKTMGRYMEKEVTLPELSSGEVIIKILENADKQIEVYTLKHSDEPKYFCYQLQEDMTWKSDTPGWLNDGSAGKNNYAADICLGRDGNYYASFIDYGENTVKSFIIRSEDGKKKAKKLKIPYLEKETHTIENYHYYPSIEKMGILKNGNLVLYDTWDTGSLHIYSEKEDQLDKLSIGEEQNFITSDEDIITVNGDGTGVMFYDTATGKAERTIEFNNTGSANAYALKDDGTLLLGNSGGIHRLRNNGTLWETVVDGSLNSMSMPSLQFNGLFVMEGEEEEYYAVYTNNDGDMN</sequence>
<organism evidence="2 3">
    <name type="scientific">Anaerocolumna sedimenticola</name>
    <dbReference type="NCBI Taxonomy" id="2696063"/>
    <lineage>
        <taxon>Bacteria</taxon>
        <taxon>Bacillati</taxon>
        <taxon>Bacillota</taxon>
        <taxon>Clostridia</taxon>
        <taxon>Lachnospirales</taxon>
        <taxon>Lachnospiraceae</taxon>
        <taxon>Anaerocolumna</taxon>
    </lineage>
</organism>
<gene>
    <name evidence="2" type="ORF">Ana3638_09110</name>
</gene>
<keyword evidence="3" id="KW-1185">Reference proteome</keyword>
<protein>
    <submittedName>
        <fullName evidence="2">Uncharacterized protein</fullName>
    </submittedName>
</protein>
<evidence type="ECO:0000256" key="1">
    <source>
        <dbReference type="SAM" id="MobiDB-lite"/>
    </source>
</evidence>
<dbReference type="InterPro" id="IPR015943">
    <property type="entry name" value="WD40/YVTN_repeat-like_dom_sf"/>
</dbReference>
<dbReference type="KEGG" id="anr:Ana3638_09110"/>
<dbReference type="RefSeq" id="WP_161837734.1">
    <property type="nucleotide sequence ID" value="NZ_CP048000.1"/>
</dbReference>
<dbReference type="Proteomes" id="UP000464314">
    <property type="component" value="Chromosome"/>
</dbReference>
<dbReference type="EMBL" id="CP048000">
    <property type="protein sequence ID" value="QHQ60906.1"/>
    <property type="molecule type" value="Genomic_DNA"/>
</dbReference>
<dbReference type="SUPFAM" id="SSF82171">
    <property type="entry name" value="DPP6 N-terminal domain-like"/>
    <property type="match status" value="1"/>
</dbReference>
<accession>A0A6P1TM27</accession>
<dbReference type="Gene3D" id="2.130.10.10">
    <property type="entry name" value="YVTN repeat-like/Quinoprotein amine dehydrogenase"/>
    <property type="match status" value="1"/>
</dbReference>
<evidence type="ECO:0000313" key="3">
    <source>
        <dbReference type="Proteomes" id="UP000464314"/>
    </source>
</evidence>